<gene>
    <name evidence="2" type="ORF">C5T88_01165</name>
</gene>
<dbReference type="RefSeq" id="WP_303662530.1">
    <property type="nucleotide sequence ID" value="NZ_CP027019.1"/>
</dbReference>
<name>A0A2S0NJJ4_9MOLU</name>
<feature type="coiled-coil region" evidence="1">
    <location>
        <begin position="215"/>
        <end position="242"/>
    </location>
</feature>
<proteinExistence type="predicted"/>
<keyword evidence="1" id="KW-0175">Coiled coil</keyword>
<dbReference type="EMBL" id="CP027019">
    <property type="protein sequence ID" value="AVP49193.1"/>
    <property type="molecule type" value="Genomic_DNA"/>
</dbReference>
<dbReference type="AlphaFoldDB" id="A0A2S0NJJ4"/>
<evidence type="ECO:0000313" key="2">
    <source>
        <dbReference type="EMBL" id="AVP49193.1"/>
    </source>
</evidence>
<reference evidence="3" key="1">
    <citation type="submission" date="2018-02" db="EMBL/GenBank/DDBJ databases">
        <title>Firefly genomes illuminate parallel origins of bioluminescence in beetles.</title>
        <authorList>
            <person name="Fallon T.R."/>
            <person name="Lower S.E.S."/>
            <person name="Behringer M."/>
            <person name="Weng J.-K."/>
        </authorList>
    </citation>
    <scope>NUCLEOTIDE SEQUENCE [LARGE SCALE GENOMIC DNA]</scope>
</reference>
<accession>A0A2S0NJJ4</accession>
<evidence type="ECO:0000313" key="3">
    <source>
        <dbReference type="Proteomes" id="UP000239250"/>
    </source>
</evidence>
<organism evidence="2 3">
    <name type="scientific">Williamsoniiplasma luminosum</name>
    <dbReference type="NCBI Taxonomy" id="214888"/>
    <lineage>
        <taxon>Bacteria</taxon>
        <taxon>Bacillati</taxon>
        <taxon>Mycoplasmatota</taxon>
        <taxon>Mollicutes</taxon>
        <taxon>Entomoplasmatales</taxon>
        <taxon>Williamsoniiplasma</taxon>
    </lineage>
</organism>
<sequence length="246" mass="29177">MFEFNGKKYNSEQFDAINFAIQKGLTDKQVILIANPEFSKDNMLLAIELFESVTKIENIEIVFEEDFLRVFGDREEIIKELIMLFDSNELNAEECEYFKQMLLATQIDLDELKIATNISIKDREVIKLIKEYRIENLPEERFISVLYTLYKIKESGLIKFLLHSFWDAEDILESIAYIEKGYNIQDIKILQKNEWYFRYADAINKINEINFIDNNLSLEENLKKQAIEIRELKIEIEVLKKEIISS</sequence>
<evidence type="ECO:0000256" key="1">
    <source>
        <dbReference type="SAM" id="Coils"/>
    </source>
</evidence>
<protein>
    <submittedName>
        <fullName evidence="2">Uncharacterized protein</fullName>
    </submittedName>
</protein>
<dbReference type="Proteomes" id="UP000239250">
    <property type="component" value="Chromosome"/>
</dbReference>